<dbReference type="Proteomes" id="UP000190961">
    <property type="component" value="Unassembled WGS sequence"/>
</dbReference>
<dbReference type="EMBL" id="FUZU01000001">
    <property type="protein sequence ID" value="SKC57459.1"/>
    <property type="molecule type" value="Genomic_DNA"/>
</dbReference>
<keyword evidence="4" id="KW-0175">Coiled coil</keyword>
<keyword evidence="8" id="KW-0808">Transferase</keyword>
<dbReference type="Gene3D" id="1.10.287.130">
    <property type="match status" value="1"/>
</dbReference>
<dbReference type="SUPFAM" id="SSF63829">
    <property type="entry name" value="Calcium-dependent phosphotriesterase"/>
    <property type="match status" value="1"/>
</dbReference>
<keyword evidence="9" id="KW-1185">Reference proteome</keyword>
<dbReference type="OrthoDB" id="9806995at2"/>
<keyword evidence="5" id="KW-0472">Membrane</keyword>
<dbReference type="InterPro" id="IPR015943">
    <property type="entry name" value="WD40/YVTN_repeat-like_dom_sf"/>
</dbReference>
<evidence type="ECO:0000259" key="7">
    <source>
        <dbReference type="PROSITE" id="PS50109"/>
    </source>
</evidence>
<reference evidence="8 9" key="1">
    <citation type="submission" date="2017-02" db="EMBL/GenBank/DDBJ databases">
        <authorList>
            <person name="Peterson S.W."/>
        </authorList>
    </citation>
    <scope>NUCLEOTIDE SEQUENCE [LARGE SCALE GENOMIC DNA]</scope>
    <source>
        <strain evidence="8 9">DSM 25262</strain>
    </source>
</reference>
<dbReference type="PANTHER" id="PTHR43547:SF2">
    <property type="entry name" value="HYBRID SIGNAL TRANSDUCTION HISTIDINE KINASE C"/>
    <property type="match status" value="1"/>
</dbReference>
<evidence type="ECO:0000313" key="9">
    <source>
        <dbReference type="Proteomes" id="UP000190961"/>
    </source>
</evidence>
<dbReference type="SUPFAM" id="SSF55874">
    <property type="entry name" value="ATPase domain of HSP90 chaperone/DNA topoisomerase II/histidine kinase"/>
    <property type="match status" value="1"/>
</dbReference>
<proteinExistence type="predicted"/>
<gene>
    <name evidence="8" type="ORF">SAMN05660236_1703</name>
</gene>
<dbReference type="Gene3D" id="2.60.40.10">
    <property type="entry name" value="Immunoglobulins"/>
    <property type="match status" value="1"/>
</dbReference>
<dbReference type="Gene3D" id="2.130.10.10">
    <property type="entry name" value="YVTN repeat-like/Quinoprotein amine dehydrogenase"/>
    <property type="match status" value="2"/>
</dbReference>
<dbReference type="InterPro" id="IPR036890">
    <property type="entry name" value="HATPase_C_sf"/>
</dbReference>
<dbReference type="InterPro" id="IPR011047">
    <property type="entry name" value="Quinoprotein_ADH-like_sf"/>
</dbReference>
<evidence type="ECO:0000256" key="2">
    <source>
        <dbReference type="ARBA" id="ARBA00012438"/>
    </source>
</evidence>
<dbReference type="STRING" id="688867.SAMN05660236_1703"/>
<dbReference type="GO" id="GO:0000155">
    <property type="term" value="F:phosphorelay sensor kinase activity"/>
    <property type="evidence" value="ECO:0007669"/>
    <property type="project" value="InterPro"/>
</dbReference>
<dbReference type="RefSeq" id="WP_079686230.1">
    <property type="nucleotide sequence ID" value="NZ_FUZU01000001.1"/>
</dbReference>
<evidence type="ECO:0000256" key="5">
    <source>
        <dbReference type="SAM" id="Phobius"/>
    </source>
</evidence>
<protein>
    <recommendedName>
        <fullName evidence="2">histidine kinase</fullName>
        <ecNumber evidence="2">2.7.13.3</ecNumber>
    </recommendedName>
</protein>
<dbReference type="PROSITE" id="PS50109">
    <property type="entry name" value="HIS_KIN"/>
    <property type="match status" value="1"/>
</dbReference>
<feature type="chain" id="PRO_5012911086" description="histidine kinase" evidence="6">
    <location>
        <begin position="21"/>
        <end position="1035"/>
    </location>
</feature>
<dbReference type="SUPFAM" id="SSF50998">
    <property type="entry name" value="Quinoprotein alcohol dehydrogenase-like"/>
    <property type="match status" value="1"/>
</dbReference>
<dbReference type="InterPro" id="IPR036097">
    <property type="entry name" value="HisK_dim/P_sf"/>
</dbReference>
<dbReference type="CDD" id="cd00082">
    <property type="entry name" value="HisKA"/>
    <property type="match status" value="1"/>
</dbReference>
<dbReference type="PANTHER" id="PTHR43547">
    <property type="entry name" value="TWO-COMPONENT HISTIDINE KINASE"/>
    <property type="match status" value="1"/>
</dbReference>
<keyword evidence="5" id="KW-0812">Transmembrane</keyword>
<evidence type="ECO:0000256" key="6">
    <source>
        <dbReference type="SAM" id="SignalP"/>
    </source>
</evidence>
<dbReference type="AlphaFoldDB" id="A0A1T5K1V5"/>
<keyword evidence="5" id="KW-1133">Transmembrane helix</keyword>
<dbReference type="EC" id="2.7.13.3" evidence="2"/>
<feature type="domain" description="Histidine kinase" evidence="7">
    <location>
        <begin position="820"/>
        <end position="1035"/>
    </location>
</feature>
<dbReference type="Pfam" id="PF02518">
    <property type="entry name" value="HATPase_c"/>
    <property type="match status" value="1"/>
</dbReference>
<accession>A0A1T5K1V5</accession>
<dbReference type="PRINTS" id="PR00344">
    <property type="entry name" value="BCTRLSENSOR"/>
</dbReference>
<evidence type="ECO:0000313" key="8">
    <source>
        <dbReference type="EMBL" id="SKC57459.1"/>
    </source>
</evidence>
<keyword evidence="6" id="KW-0732">Signal</keyword>
<sequence length="1035" mass="119585">MIRLQSFLYFLLTTCLIAKAQQPFVQYHTSEVYKAASLHNHYIKPDLQGTLYIANNEGVMRYDGAEWNMLTVPNKDYIESMAPDSHGNIYVGCESELGFFKKDSTGTFRYHSFKLQIPERYRNKSIRLIMVYKDIVFFHNPEFVIRYEDEKLDIIDIDNWGFLKIQEEFYLIKEDGSMMLYRNKKFEQQESFEELKNIQVQWMTDYEANSVLILDTLQQLWTFDISPGAKQRLKAFPNELLSYYKTTYFEQVRTLDNGILAIASPDEIVFMNKKGKIMYTINAESIGSYVKTSTFFKDPQHNLWLSSEDALIQIIASSPLTYFDKQNGLKGVVLALGKTDSNLYVGTGQGVFYKENPTTFTPILGKVTYNFLNTQGKLYAANFNGVYEIKGKKAIQVVDHRPVYVLCEINNNPDQVLMGTDSGIWLLKKEKVGRWKKQRIAGFDENIHSLFHDKQGYFWVSHEQRGVYRLRLDKEMSEVSSVSLYDTHHGLPSHLNNRIYQLLNGSVIATTTDGIYRYNTVKDRFEPDKKTQDALGKNFCIYSIAENSEGDLYFWGAQPQQYETAGVLKKQNDGTYKAIYTPFNKIAISIGDLGIDVNAPILIAGPEDVLIGNKLRVLHYNPIQKTFYNDSIHTFIRHIWARDSILYPDQQKHTRPQIPYSNNSMKFDFMCSFYEDAEKTEYQHKLSGFENRWSAWTKSKEATYTNIPGGDYTFLVRAKNEYGVISKPAAYIFSIQFPWYQKWWAYILYFLFLTACVWMITFYYTRQIQLQKTFLKKKVNEKTADLQIKNQEILNKNEEISMQAETLEKLNLTKDKIFSIISHDLRGPVHQVQEILLLLESNLITEQEFKRLVPDLKESIRYTVGLTDNLLQWARGQMEGMQVRPSVFDIHEIIDENFRLFKPLATRKEITLTNILETSIPVFADKDMIKLVIRNLINNAIKFTGKHGEVTIGAEPCEKSVLAYVTDTGMGIAKNDILKILGKEGFTTFGTSGEKGVGLGLKLCQEFIEINSGSLYIESELGKGSKFSFTIPTRR</sequence>
<dbReference type="SMART" id="SM00387">
    <property type="entry name" value="HATPase_c"/>
    <property type="match status" value="1"/>
</dbReference>
<dbReference type="InterPro" id="IPR004358">
    <property type="entry name" value="Sig_transdc_His_kin-like_C"/>
</dbReference>
<feature type="coiled-coil region" evidence="4">
    <location>
        <begin position="776"/>
        <end position="810"/>
    </location>
</feature>
<organism evidence="8 9">
    <name type="scientific">Ohtaekwangia koreensis</name>
    <dbReference type="NCBI Taxonomy" id="688867"/>
    <lineage>
        <taxon>Bacteria</taxon>
        <taxon>Pseudomonadati</taxon>
        <taxon>Bacteroidota</taxon>
        <taxon>Cytophagia</taxon>
        <taxon>Cytophagales</taxon>
        <taxon>Fulvivirgaceae</taxon>
        <taxon>Ohtaekwangia</taxon>
    </lineage>
</organism>
<keyword evidence="3" id="KW-0597">Phosphoprotein</keyword>
<feature type="transmembrane region" description="Helical" evidence="5">
    <location>
        <begin position="743"/>
        <end position="764"/>
    </location>
</feature>
<name>A0A1T5K1V5_9BACT</name>
<dbReference type="SMART" id="SM00388">
    <property type="entry name" value="HisKA"/>
    <property type="match status" value="1"/>
</dbReference>
<comment type="catalytic activity">
    <reaction evidence="1">
        <text>ATP + protein L-histidine = ADP + protein N-phospho-L-histidine.</text>
        <dbReference type="EC" id="2.7.13.3"/>
    </reaction>
</comment>
<dbReference type="Pfam" id="PF07495">
    <property type="entry name" value="Y_Y_Y"/>
    <property type="match status" value="1"/>
</dbReference>
<keyword evidence="8" id="KW-0418">Kinase</keyword>
<dbReference type="InterPro" id="IPR011123">
    <property type="entry name" value="Y_Y_Y"/>
</dbReference>
<dbReference type="InterPro" id="IPR003594">
    <property type="entry name" value="HATPase_dom"/>
</dbReference>
<dbReference type="InterPro" id="IPR003661">
    <property type="entry name" value="HisK_dim/P_dom"/>
</dbReference>
<evidence type="ECO:0000256" key="4">
    <source>
        <dbReference type="SAM" id="Coils"/>
    </source>
</evidence>
<dbReference type="SUPFAM" id="SSF47384">
    <property type="entry name" value="Homodimeric domain of signal transducing histidine kinase"/>
    <property type="match status" value="1"/>
</dbReference>
<dbReference type="Gene3D" id="3.30.565.10">
    <property type="entry name" value="Histidine kinase-like ATPase, C-terminal domain"/>
    <property type="match status" value="1"/>
</dbReference>
<evidence type="ECO:0000256" key="1">
    <source>
        <dbReference type="ARBA" id="ARBA00000085"/>
    </source>
</evidence>
<dbReference type="InterPro" id="IPR005467">
    <property type="entry name" value="His_kinase_dom"/>
</dbReference>
<dbReference type="InterPro" id="IPR013783">
    <property type="entry name" value="Ig-like_fold"/>
</dbReference>
<feature type="signal peptide" evidence="6">
    <location>
        <begin position="1"/>
        <end position="20"/>
    </location>
</feature>
<evidence type="ECO:0000256" key="3">
    <source>
        <dbReference type="ARBA" id="ARBA00022553"/>
    </source>
</evidence>